<sequence length="153" mass="17917">MPVLKLLRYPTLMILGSRSPRRRSRRSRSREKEKEKSYKDREAEKEKQREREKKGLPPIKKENLSASDPRRAVRPVRWFWWIGVCRPGATAGLRFRGDGTSPVASGRTTGRRSWAWLTCLGAPCTRAGPWERCLWTPWRRAAPLYPKLSKRCR</sequence>
<keyword evidence="3" id="KW-1185">Reference proteome</keyword>
<proteinExistence type="predicted"/>
<evidence type="ECO:0000313" key="2">
    <source>
        <dbReference type="EMBL" id="VVC98118.1"/>
    </source>
</evidence>
<evidence type="ECO:0000313" key="3">
    <source>
        <dbReference type="Proteomes" id="UP000324832"/>
    </source>
</evidence>
<accession>A0A5E4QJK7</accession>
<reference evidence="2 3" key="1">
    <citation type="submission" date="2017-07" db="EMBL/GenBank/DDBJ databases">
        <authorList>
            <person name="Talla V."/>
            <person name="Backstrom N."/>
        </authorList>
    </citation>
    <scope>NUCLEOTIDE SEQUENCE [LARGE SCALE GENOMIC DNA]</scope>
</reference>
<dbReference type="EMBL" id="FZQP02003379">
    <property type="protein sequence ID" value="VVC98118.1"/>
    <property type="molecule type" value="Genomic_DNA"/>
</dbReference>
<organism evidence="2 3">
    <name type="scientific">Leptidea sinapis</name>
    <dbReference type="NCBI Taxonomy" id="189913"/>
    <lineage>
        <taxon>Eukaryota</taxon>
        <taxon>Metazoa</taxon>
        <taxon>Ecdysozoa</taxon>
        <taxon>Arthropoda</taxon>
        <taxon>Hexapoda</taxon>
        <taxon>Insecta</taxon>
        <taxon>Pterygota</taxon>
        <taxon>Neoptera</taxon>
        <taxon>Endopterygota</taxon>
        <taxon>Lepidoptera</taxon>
        <taxon>Glossata</taxon>
        <taxon>Ditrysia</taxon>
        <taxon>Papilionoidea</taxon>
        <taxon>Pieridae</taxon>
        <taxon>Dismorphiinae</taxon>
        <taxon>Leptidea</taxon>
    </lineage>
</organism>
<evidence type="ECO:0000256" key="1">
    <source>
        <dbReference type="SAM" id="MobiDB-lite"/>
    </source>
</evidence>
<dbReference type="AlphaFoldDB" id="A0A5E4QJK7"/>
<feature type="compositionally biased region" description="Basic residues" evidence="1">
    <location>
        <begin position="19"/>
        <end position="29"/>
    </location>
</feature>
<dbReference type="Proteomes" id="UP000324832">
    <property type="component" value="Unassembled WGS sequence"/>
</dbReference>
<protein>
    <submittedName>
        <fullName evidence="2">Uncharacterized protein</fullName>
    </submittedName>
</protein>
<name>A0A5E4QJK7_9NEOP</name>
<feature type="compositionally biased region" description="Basic and acidic residues" evidence="1">
    <location>
        <begin position="30"/>
        <end position="70"/>
    </location>
</feature>
<feature type="region of interest" description="Disordered" evidence="1">
    <location>
        <begin position="17"/>
        <end position="70"/>
    </location>
</feature>
<gene>
    <name evidence="2" type="ORF">LSINAPIS_LOCUS9255</name>
</gene>